<dbReference type="AlphaFoldDB" id="A0A081BQF8"/>
<dbReference type="PANTHER" id="PTHR30481:SF3">
    <property type="entry name" value="DNA ADENINE METHYLASE"/>
    <property type="match status" value="1"/>
</dbReference>
<dbReference type="Proteomes" id="UP000030700">
    <property type="component" value="Unassembled WGS sequence"/>
</dbReference>
<evidence type="ECO:0000256" key="1">
    <source>
        <dbReference type="ARBA" id="ARBA00006594"/>
    </source>
</evidence>
<evidence type="ECO:0000256" key="3">
    <source>
        <dbReference type="ARBA" id="ARBA00022603"/>
    </source>
</evidence>
<name>A0A081BQF8_9BACT</name>
<evidence type="ECO:0000256" key="6">
    <source>
        <dbReference type="ARBA" id="ARBA00047942"/>
    </source>
</evidence>
<dbReference type="Pfam" id="PF02086">
    <property type="entry name" value="MethyltransfD12"/>
    <property type="match status" value="1"/>
</dbReference>
<dbReference type="InterPro" id="IPR029063">
    <property type="entry name" value="SAM-dependent_MTases_sf"/>
</dbReference>
<dbReference type="SUPFAM" id="SSF53335">
    <property type="entry name" value="S-adenosyl-L-methionine-dependent methyltransferases"/>
    <property type="match status" value="1"/>
</dbReference>
<proteinExistence type="inferred from homology"/>
<dbReference type="GO" id="GO:0006298">
    <property type="term" value="P:mismatch repair"/>
    <property type="evidence" value="ECO:0007669"/>
    <property type="project" value="TreeGrafter"/>
</dbReference>
<keyword evidence="9" id="KW-1185">Reference proteome</keyword>
<comment type="similarity">
    <text evidence="1 7">Belongs to the N(4)/N(6)-methyltransferase family.</text>
</comment>
<dbReference type="PIRSF" id="PIRSF000398">
    <property type="entry name" value="M_m6A_EcoRV"/>
    <property type="match status" value="1"/>
</dbReference>
<dbReference type="PANTHER" id="PTHR30481">
    <property type="entry name" value="DNA ADENINE METHYLASE"/>
    <property type="match status" value="1"/>
</dbReference>
<comment type="catalytic activity">
    <reaction evidence="6 7">
        <text>a 2'-deoxyadenosine in DNA + S-adenosyl-L-methionine = an N(6)-methyl-2'-deoxyadenosine in DNA + S-adenosyl-L-homocysteine + H(+)</text>
        <dbReference type="Rhea" id="RHEA:15197"/>
        <dbReference type="Rhea" id="RHEA-COMP:12418"/>
        <dbReference type="Rhea" id="RHEA-COMP:12419"/>
        <dbReference type="ChEBI" id="CHEBI:15378"/>
        <dbReference type="ChEBI" id="CHEBI:57856"/>
        <dbReference type="ChEBI" id="CHEBI:59789"/>
        <dbReference type="ChEBI" id="CHEBI:90615"/>
        <dbReference type="ChEBI" id="CHEBI:90616"/>
        <dbReference type="EC" id="2.1.1.72"/>
    </reaction>
</comment>
<dbReference type="GO" id="GO:0009307">
    <property type="term" value="P:DNA restriction-modification system"/>
    <property type="evidence" value="ECO:0007669"/>
    <property type="project" value="InterPro"/>
</dbReference>
<protein>
    <recommendedName>
        <fullName evidence="2 7">Site-specific DNA-methyltransferase (adenine-specific)</fullName>
        <ecNumber evidence="2 7">2.1.1.72</ecNumber>
    </recommendedName>
</protein>
<dbReference type="GO" id="GO:0043565">
    <property type="term" value="F:sequence-specific DNA binding"/>
    <property type="evidence" value="ECO:0007669"/>
    <property type="project" value="TreeGrafter"/>
</dbReference>
<keyword evidence="4 7" id="KW-0808">Transferase</keyword>
<sequence length="316" mass="35913">MMKVPHPIQYQGSKRALASNILRYLPERFGRLVEPFAGTAAMSIACAARGKTQVFWMNDFNKPLAELLGMIINRPFEIADAYEQIWNQQHDDSIEHYYRVREDFNRTGDPKFFLYLLARCAKGSVRYNAEGLFNQSPDKRRRGTLPKTMRENIFGVSALLKGKAVVSSHDYKDVLANVNEDDVVYMDPPYQGVCGDRDSRYFAGISHDEFVEALSELNRRQIRYVVSYDGRTGNKTFGASMPESLALTLIELEAGRSSQATLLRRDAITVESLYVSSRLAAEVKALPHFHRRRETAQLALMESTAHYVENIPESIS</sequence>
<keyword evidence="3 7" id="KW-0489">Methyltransferase</keyword>
<dbReference type="HOGENOM" id="CLU_063430_2_0_0"/>
<reference evidence="8" key="1">
    <citation type="journal article" date="2015" name="PeerJ">
        <title>First genomic representation of candidate bacterial phylum KSB3 points to enhanced environmental sensing as a trigger of wastewater bulking.</title>
        <authorList>
            <person name="Sekiguchi Y."/>
            <person name="Ohashi A."/>
            <person name="Parks D.H."/>
            <person name="Yamauchi T."/>
            <person name="Tyson G.W."/>
            <person name="Hugenholtz P."/>
        </authorList>
    </citation>
    <scope>NUCLEOTIDE SEQUENCE [LARGE SCALE GENOMIC DNA]</scope>
</reference>
<keyword evidence="5 7" id="KW-0949">S-adenosyl-L-methionine</keyword>
<dbReference type="EMBL" id="DF820458">
    <property type="protein sequence ID" value="GAK52624.1"/>
    <property type="molecule type" value="Genomic_DNA"/>
</dbReference>
<dbReference type="Gene3D" id="1.10.1020.10">
    <property type="entry name" value="Adenine-specific Methyltransferase, Domain 2"/>
    <property type="match status" value="1"/>
</dbReference>
<evidence type="ECO:0000256" key="4">
    <source>
        <dbReference type="ARBA" id="ARBA00022679"/>
    </source>
</evidence>
<gene>
    <name evidence="8" type="ORF">U14_03876</name>
</gene>
<evidence type="ECO:0000313" key="9">
    <source>
        <dbReference type="Proteomes" id="UP000030700"/>
    </source>
</evidence>
<dbReference type="STRING" id="1499966.U14_03876"/>
<evidence type="ECO:0000313" key="8">
    <source>
        <dbReference type="EMBL" id="GAK52624.1"/>
    </source>
</evidence>
<dbReference type="PRINTS" id="PR00505">
    <property type="entry name" value="D12N6MTFRASE"/>
</dbReference>
<dbReference type="InterPro" id="IPR002052">
    <property type="entry name" value="DNA_methylase_N6_adenine_CS"/>
</dbReference>
<organism evidence="8">
    <name type="scientific">Candidatus Moduliflexus flocculans</name>
    <dbReference type="NCBI Taxonomy" id="1499966"/>
    <lineage>
        <taxon>Bacteria</taxon>
        <taxon>Candidatus Moduliflexota</taxon>
        <taxon>Candidatus Moduliflexia</taxon>
        <taxon>Candidatus Moduliflexales</taxon>
        <taxon>Candidatus Moduliflexaceae</taxon>
    </lineage>
</organism>
<evidence type="ECO:0000256" key="7">
    <source>
        <dbReference type="RuleBase" id="RU361257"/>
    </source>
</evidence>
<dbReference type="InterPro" id="IPR023095">
    <property type="entry name" value="Ade_MeTrfase_dom_2"/>
</dbReference>
<dbReference type="GO" id="GO:1904047">
    <property type="term" value="F:S-adenosyl-L-methionine binding"/>
    <property type="evidence" value="ECO:0007669"/>
    <property type="project" value="TreeGrafter"/>
</dbReference>
<dbReference type="InterPro" id="IPR012263">
    <property type="entry name" value="M_m6A_EcoRV"/>
</dbReference>
<dbReference type="PROSITE" id="PS00092">
    <property type="entry name" value="N6_MTASE"/>
    <property type="match status" value="1"/>
</dbReference>
<evidence type="ECO:0000256" key="5">
    <source>
        <dbReference type="ARBA" id="ARBA00022691"/>
    </source>
</evidence>
<accession>A0A081BQF8</accession>
<dbReference type="GO" id="GO:0009007">
    <property type="term" value="F:site-specific DNA-methyltransferase (adenine-specific) activity"/>
    <property type="evidence" value="ECO:0007669"/>
    <property type="project" value="UniProtKB-UniRule"/>
</dbReference>
<evidence type="ECO:0000256" key="2">
    <source>
        <dbReference type="ARBA" id="ARBA00011900"/>
    </source>
</evidence>
<dbReference type="EC" id="2.1.1.72" evidence="2 7"/>
<dbReference type="InterPro" id="IPR012327">
    <property type="entry name" value="MeTrfase_D12"/>
</dbReference>
<dbReference type="NCBIfam" id="TIGR00571">
    <property type="entry name" value="dam"/>
    <property type="match status" value="1"/>
</dbReference>
<dbReference type="Gene3D" id="3.40.50.150">
    <property type="entry name" value="Vaccinia Virus protein VP39"/>
    <property type="match status" value="1"/>
</dbReference>
<dbReference type="GO" id="GO:0032259">
    <property type="term" value="P:methylation"/>
    <property type="evidence" value="ECO:0007669"/>
    <property type="project" value="UniProtKB-KW"/>
</dbReference>